<reference evidence="1 2" key="1">
    <citation type="journal article" date="2021" name="Nat. Plants">
        <title>The Taxus genome provides insights into paclitaxel biosynthesis.</title>
        <authorList>
            <person name="Xiong X."/>
            <person name="Gou J."/>
            <person name="Liao Q."/>
            <person name="Li Y."/>
            <person name="Zhou Q."/>
            <person name="Bi G."/>
            <person name="Li C."/>
            <person name="Du R."/>
            <person name="Wang X."/>
            <person name="Sun T."/>
            <person name="Guo L."/>
            <person name="Liang H."/>
            <person name="Lu P."/>
            <person name="Wu Y."/>
            <person name="Zhang Z."/>
            <person name="Ro D.K."/>
            <person name="Shang Y."/>
            <person name="Huang S."/>
            <person name="Yan J."/>
        </authorList>
    </citation>
    <scope>NUCLEOTIDE SEQUENCE [LARGE SCALE GENOMIC DNA]</scope>
    <source>
        <strain evidence="1">Ta-2019</strain>
    </source>
</reference>
<dbReference type="AlphaFoldDB" id="A0AA38FFK2"/>
<accession>A0AA38FFK2</accession>
<gene>
    <name evidence="1" type="ORF">KI387_031048</name>
</gene>
<dbReference type="EMBL" id="JAHRHJ020000010">
    <property type="protein sequence ID" value="KAH9299366.1"/>
    <property type="molecule type" value="Genomic_DNA"/>
</dbReference>
<dbReference type="Proteomes" id="UP000824469">
    <property type="component" value="Unassembled WGS sequence"/>
</dbReference>
<organism evidence="1 2">
    <name type="scientific">Taxus chinensis</name>
    <name type="common">Chinese yew</name>
    <name type="synonym">Taxus wallichiana var. chinensis</name>
    <dbReference type="NCBI Taxonomy" id="29808"/>
    <lineage>
        <taxon>Eukaryota</taxon>
        <taxon>Viridiplantae</taxon>
        <taxon>Streptophyta</taxon>
        <taxon>Embryophyta</taxon>
        <taxon>Tracheophyta</taxon>
        <taxon>Spermatophyta</taxon>
        <taxon>Pinopsida</taxon>
        <taxon>Pinidae</taxon>
        <taxon>Conifers II</taxon>
        <taxon>Cupressales</taxon>
        <taxon>Taxaceae</taxon>
        <taxon>Taxus</taxon>
    </lineage>
</organism>
<name>A0AA38FFK2_TAXCH</name>
<sequence>WGWESGCVSIYGGFFNCNIGLKDPLLRAWEDIHTCFKLPFDMVAWVCLEKTRCSVWTPGDGVGRVKQ</sequence>
<feature type="non-terminal residue" evidence="1">
    <location>
        <position position="67"/>
    </location>
</feature>
<proteinExistence type="predicted"/>
<protein>
    <submittedName>
        <fullName evidence="1">Uncharacterized protein</fullName>
    </submittedName>
</protein>
<evidence type="ECO:0000313" key="2">
    <source>
        <dbReference type="Proteomes" id="UP000824469"/>
    </source>
</evidence>
<comment type="caution">
    <text evidence="1">The sequence shown here is derived from an EMBL/GenBank/DDBJ whole genome shotgun (WGS) entry which is preliminary data.</text>
</comment>
<evidence type="ECO:0000313" key="1">
    <source>
        <dbReference type="EMBL" id="KAH9299366.1"/>
    </source>
</evidence>
<feature type="non-terminal residue" evidence="1">
    <location>
        <position position="1"/>
    </location>
</feature>
<keyword evidence="2" id="KW-1185">Reference proteome</keyword>